<dbReference type="Pfam" id="PF21891">
    <property type="entry name" value="DUF6917"/>
    <property type="match status" value="1"/>
</dbReference>
<reference evidence="2 3" key="1">
    <citation type="submission" date="2015-12" db="EMBL/GenBank/DDBJ databases">
        <title>Draft genome sequnece of Fervidicola ferrireducens strain Y170.</title>
        <authorList>
            <person name="Patel B.K."/>
        </authorList>
    </citation>
    <scope>NUCLEOTIDE SEQUENCE [LARGE SCALE GENOMIC DNA]</scope>
    <source>
        <strain evidence="2 3">Y170</strain>
    </source>
</reference>
<sequence>MGDPYKTGMFKGVNPYVRKKPLKGKIIVVLDGKYEERGLKLIVQPSRCIKVGEVHELIITDEARGPGDIVNRIAYVGFFEVKESAVIVSGDEVKINGRVVGKIAGYDETHMPNHYNIVVNAPELVTGNEMGIELDSEIVIG</sequence>
<dbReference type="OrthoDB" id="4557435at2"/>
<proteinExistence type="predicted"/>
<comment type="caution">
    <text evidence="2">The sequence shown here is derived from an EMBL/GenBank/DDBJ whole genome shotgun (WGS) entry which is preliminary data.</text>
</comment>
<name>A0A140L417_9FIRM</name>
<organism evidence="2 3">
    <name type="scientific">Fervidicola ferrireducens</name>
    <dbReference type="NCBI Taxonomy" id="520764"/>
    <lineage>
        <taxon>Bacteria</taxon>
        <taxon>Bacillati</taxon>
        <taxon>Bacillota</taxon>
        <taxon>Clostridia</taxon>
        <taxon>Thermosediminibacterales</taxon>
        <taxon>Thermosediminibacteraceae</taxon>
        <taxon>Fervidicola</taxon>
    </lineage>
</organism>
<evidence type="ECO:0000313" key="2">
    <source>
        <dbReference type="EMBL" id="KXG75292.1"/>
    </source>
</evidence>
<keyword evidence="3" id="KW-1185">Reference proteome</keyword>
<evidence type="ECO:0000313" key="3">
    <source>
        <dbReference type="Proteomes" id="UP000070427"/>
    </source>
</evidence>
<protein>
    <recommendedName>
        <fullName evidence="1">DUF6917 domain-containing protein</fullName>
    </recommendedName>
</protein>
<feature type="domain" description="DUF6917" evidence="1">
    <location>
        <begin position="17"/>
        <end position="140"/>
    </location>
</feature>
<dbReference type="STRING" id="520764.AN618_19300"/>
<dbReference type="PATRIC" id="fig|520764.3.peg.2071"/>
<dbReference type="RefSeq" id="WP_066354380.1">
    <property type="nucleotide sequence ID" value="NZ_LOED01000028.1"/>
</dbReference>
<dbReference type="Proteomes" id="UP000070427">
    <property type="component" value="Unassembled WGS sequence"/>
</dbReference>
<accession>A0A140L417</accession>
<gene>
    <name evidence="2" type="ORF">AN618_19300</name>
</gene>
<dbReference type="InterPro" id="IPR054210">
    <property type="entry name" value="DUF6917"/>
</dbReference>
<dbReference type="InParanoid" id="A0A140L417"/>
<dbReference type="EMBL" id="LOED01000028">
    <property type="protein sequence ID" value="KXG75292.1"/>
    <property type="molecule type" value="Genomic_DNA"/>
</dbReference>
<dbReference type="AlphaFoldDB" id="A0A140L417"/>
<evidence type="ECO:0000259" key="1">
    <source>
        <dbReference type="Pfam" id="PF21891"/>
    </source>
</evidence>